<dbReference type="AlphaFoldDB" id="A0A1I8JGC5"/>
<sequence>WLSVLASFLSRALHPILHPFLFIRINIPRLGPAPLCLFFLFSSCRVCNLACLIVSFYKYRSKISIPSIIYEESERESRSKQGLKLITVLGAGTGREASFLANASGSISSSTVCSQVMTITSCNATQLSIDEPVPRPVHIEACPTKKMRVSIDGNNNLINIVFE</sequence>
<dbReference type="Proteomes" id="UP000095280">
    <property type="component" value="Unplaced"/>
</dbReference>
<reference evidence="2" key="1">
    <citation type="submission" date="2016-11" db="UniProtKB">
        <authorList>
            <consortium name="WormBaseParasite"/>
        </authorList>
    </citation>
    <scope>IDENTIFICATION</scope>
</reference>
<organism evidence="1 2">
    <name type="scientific">Macrostomum lignano</name>
    <dbReference type="NCBI Taxonomy" id="282301"/>
    <lineage>
        <taxon>Eukaryota</taxon>
        <taxon>Metazoa</taxon>
        <taxon>Spiralia</taxon>
        <taxon>Lophotrochozoa</taxon>
        <taxon>Platyhelminthes</taxon>
        <taxon>Rhabditophora</taxon>
        <taxon>Macrostomorpha</taxon>
        <taxon>Macrostomida</taxon>
        <taxon>Macrostomidae</taxon>
        <taxon>Macrostomum</taxon>
    </lineage>
</organism>
<proteinExistence type="predicted"/>
<keyword evidence="1" id="KW-1185">Reference proteome</keyword>
<dbReference type="WBParaSite" id="maker-uti_cns_0047490-snap-gene-0.3-mRNA-1">
    <property type="protein sequence ID" value="maker-uti_cns_0047490-snap-gene-0.3-mRNA-1"/>
    <property type="gene ID" value="maker-uti_cns_0047490-snap-gene-0.3"/>
</dbReference>
<evidence type="ECO:0000313" key="1">
    <source>
        <dbReference type="Proteomes" id="UP000095280"/>
    </source>
</evidence>
<protein>
    <submittedName>
        <fullName evidence="2">IPT/TIG domain-containing protein</fullName>
    </submittedName>
</protein>
<evidence type="ECO:0000313" key="2">
    <source>
        <dbReference type="WBParaSite" id="maker-uti_cns_0047490-snap-gene-0.3-mRNA-1"/>
    </source>
</evidence>
<accession>A0A1I8JGC5</accession>
<name>A0A1I8JGC5_9PLAT</name>